<comment type="subcellular location">
    <subcellularLocation>
        <location evidence="1">Cytoplasm</location>
    </subcellularLocation>
</comment>
<dbReference type="InterPro" id="IPR004373">
    <property type="entry name" value="RF-1"/>
</dbReference>
<proteinExistence type="inferred from homology"/>
<dbReference type="GO" id="GO:0016149">
    <property type="term" value="F:translation release factor activity, codon specific"/>
    <property type="evidence" value="ECO:0007669"/>
    <property type="project" value="InterPro"/>
</dbReference>
<dbReference type="Gene3D" id="3.30.160.20">
    <property type="match status" value="1"/>
</dbReference>
<accession>A0A3B0WEW8</accession>
<gene>
    <name evidence="7" type="ORF">MNBD_GAMMA04-1051</name>
</gene>
<dbReference type="HAMAP" id="MF_00093">
    <property type="entry name" value="Rel_fac_1"/>
    <property type="match status" value="1"/>
</dbReference>
<dbReference type="InterPro" id="IPR045853">
    <property type="entry name" value="Pep_chain_release_fac_I_sf"/>
</dbReference>
<keyword evidence="4" id="KW-0963">Cytoplasm</keyword>
<dbReference type="Pfam" id="PF03462">
    <property type="entry name" value="PCRF"/>
    <property type="match status" value="1"/>
</dbReference>
<dbReference type="PANTHER" id="PTHR43804:SF7">
    <property type="entry name" value="LD18447P"/>
    <property type="match status" value="1"/>
</dbReference>
<dbReference type="InterPro" id="IPR000352">
    <property type="entry name" value="Pep_chain_release_fac_I"/>
</dbReference>
<dbReference type="FunFam" id="3.30.160.20:FF:000004">
    <property type="entry name" value="Peptide chain release factor 1"/>
    <property type="match status" value="1"/>
</dbReference>
<evidence type="ECO:0000256" key="2">
    <source>
        <dbReference type="ARBA" id="ARBA00010835"/>
    </source>
</evidence>
<sequence length="362" mass="40333">MKDSIRSKLEHLVERLDEVNALICEPDVIKDQKKFMALSKEHAKLTPVVDTFNGFNRAQEDLDEAMDMINSGDAELKEMAQEELPELKSQISGFETHLQTMLLPTDPNDDANIFLEIRAGTGGDEAAIFAGDLFKMYSRYAEKERWQVEVINTNEGDHGGYKEIIVRIIGDGAYSKLKFESGAHRVQRVPATETQGRVHTSAATVVIMAEAPDVEQIELNPADLKVDTFRASGAGGQHVNKTDSAIRITHIPTGTVVECQDERSQHKNRARAMSLLAARIMDAKQQVHDAEIAQERKSLVGTGDRSDRIRTYNYPQGRVTDHRINLTLYKLDEIMNGGLDQVISPLISEHQAALLAELSSEQ</sequence>
<keyword evidence="3" id="KW-0488">Methylation</keyword>
<dbReference type="Gene3D" id="6.10.140.1950">
    <property type="match status" value="1"/>
</dbReference>
<reference evidence="7" key="1">
    <citation type="submission" date="2018-06" db="EMBL/GenBank/DDBJ databases">
        <authorList>
            <person name="Zhirakovskaya E."/>
        </authorList>
    </citation>
    <scope>NUCLEOTIDE SEQUENCE</scope>
</reference>
<comment type="similarity">
    <text evidence="2">Belongs to the prokaryotic/mitochondrial release factor family.</text>
</comment>
<evidence type="ECO:0000256" key="4">
    <source>
        <dbReference type="ARBA" id="ARBA00022490"/>
    </source>
</evidence>
<feature type="domain" description="Prokaryotic-type class I peptide chain release factors" evidence="6">
    <location>
        <begin position="230"/>
        <end position="246"/>
    </location>
</feature>
<evidence type="ECO:0000256" key="1">
    <source>
        <dbReference type="ARBA" id="ARBA00004496"/>
    </source>
</evidence>
<name>A0A3B0WEW8_9ZZZZ</name>
<dbReference type="SUPFAM" id="SSF75620">
    <property type="entry name" value="Release factor"/>
    <property type="match status" value="1"/>
</dbReference>
<keyword evidence="5" id="KW-0648">Protein biosynthesis</keyword>
<dbReference type="Pfam" id="PF00472">
    <property type="entry name" value="RF-1"/>
    <property type="match status" value="1"/>
</dbReference>
<dbReference type="Gene3D" id="3.30.70.1660">
    <property type="match status" value="2"/>
</dbReference>
<evidence type="ECO:0000256" key="3">
    <source>
        <dbReference type="ARBA" id="ARBA00022481"/>
    </source>
</evidence>
<evidence type="ECO:0000259" key="6">
    <source>
        <dbReference type="PROSITE" id="PS00745"/>
    </source>
</evidence>
<dbReference type="PANTHER" id="PTHR43804">
    <property type="entry name" value="LD18447P"/>
    <property type="match status" value="1"/>
</dbReference>
<dbReference type="FunFam" id="3.30.70.1660:FF:000004">
    <property type="entry name" value="Peptide chain release factor 1"/>
    <property type="match status" value="1"/>
</dbReference>
<evidence type="ECO:0000256" key="5">
    <source>
        <dbReference type="ARBA" id="ARBA00022917"/>
    </source>
</evidence>
<dbReference type="AlphaFoldDB" id="A0A3B0WEW8"/>
<dbReference type="InterPro" id="IPR005139">
    <property type="entry name" value="PCRF"/>
</dbReference>
<dbReference type="PROSITE" id="PS00745">
    <property type="entry name" value="RF_PROK_I"/>
    <property type="match status" value="1"/>
</dbReference>
<dbReference type="GO" id="GO:0005829">
    <property type="term" value="C:cytosol"/>
    <property type="evidence" value="ECO:0007669"/>
    <property type="project" value="UniProtKB-ARBA"/>
</dbReference>
<organism evidence="7">
    <name type="scientific">hydrothermal vent metagenome</name>
    <dbReference type="NCBI Taxonomy" id="652676"/>
    <lineage>
        <taxon>unclassified sequences</taxon>
        <taxon>metagenomes</taxon>
        <taxon>ecological metagenomes</taxon>
    </lineage>
</organism>
<evidence type="ECO:0000313" key="7">
    <source>
        <dbReference type="EMBL" id="VAW49782.1"/>
    </source>
</evidence>
<dbReference type="NCBIfam" id="NF001859">
    <property type="entry name" value="PRK00591.1"/>
    <property type="match status" value="1"/>
</dbReference>
<dbReference type="SMART" id="SM00937">
    <property type="entry name" value="PCRF"/>
    <property type="match status" value="1"/>
</dbReference>
<dbReference type="InterPro" id="IPR050057">
    <property type="entry name" value="Prokaryotic/Mito_RF"/>
</dbReference>
<dbReference type="FunFam" id="3.30.70.1660:FF:000002">
    <property type="entry name" value="Peptide chain release factor 1"/>
    <property type="match status" value="1"/>
</dbReference>
<protein>
    <submittedName>
        <fullName evidence="7">Peptide chain release factor 1</fullName>
    </submittedName>
</protein>
<dbReference type="NCBIfam" id="TIGR00019">
    <property type="entry name" value="prfA"/>
    <property type="match status" value="1"/>
</dbReference>
<dbReference type="EMBL" id="UOFB01000385">
    <property type="protein sequence ID" value="VAW49782.1"/>
    <property type="molecule type" value="Genomic_DNA"/>
</dbReference>